<proteinExistence type="predicted"/>
<accession>A0A919JW57</accession>
<sequence length="178" mass="19496">MIGHGEVVRGAVRQFQGHGSLDMDALAGELAISRATLYRVAGSRDALLGDALWHLARRLLDRARTARRASGADGVIEVSRRFAERLWSSPPMRRFVADEPQTAARVLFTGSGEVHRRAVLAQGEIFVEAGAAGPEDDVYPLAFLYVRVMESVLYAELLSGRRVEFAVAERALRALLVP</sequence>
<dbReference type="InterPro" id="IPR009057">
    <property type="entry name" value="Homeodomain-like_sf"/>
</dbReference>
<dbReference type="EMBL" id="BOMV01000013">
    <property type="protein sequence ID" value="GIE94547.1"/>
    <property type="molecule type" value="Genomic_DNA"/>
</dbReference>
<organism evidence="2 3">
    <name type="scientific">Paractinoplanes rishiriensis</name>
    <dbReference type="NCBI Taxonomy" id="1050105"/>
    <lineage>
        <taxon>Bacteria</taxon>
        <taxon>Bacillati</taxon>
        <taxon>Actinomycetota</taxon>
        <taxon>Actinomycetes</taxon>
        <taxon>Micromonosporales</taxon>
        <taxon>Micromonosporaceae</taxon>
        <taxon>Paractinoplanes</taxon>
    </lineage>
</organism>
<comment type="caution">
    <text evidence="2">The sequence shown here is derived from an EMBL/GenBank/DDBJ whole genome shotgun (WGS) entry which is preliminary data.</text>
</comment>
<gene>
    <name evidence="2" type="ORF">Ari01nite_20120</name>
</gene>
<name>A0A919JW57_9ACTN</name>
<evidence type="ECO:0000313" key="3">
    <source>
        <dbReference type="Proteomes" id="UP000636960"/>
    </source>
</evidence>
<feature type="domain" description="QsdR TetR regulatory C-terminal" evidence="1">
    <location>
        <begin position="70"/>
        <end position="176"/>
    </location>
</feature>
<reference evidence="2" key="1">
    <citation type="submission" date="2021-01" db="EMBL/GenBank/DDBJ databases">
        <title>Whole genome shotgun sequence of Actinoplanes rishiriensis NBRC 108556.</title>
        <authorList>
            <person name="Komaki H."/>
            <person name="Tamura T."/>
        </authorList>
    </citation>
    <scope>NUCLEOTIDE SEQUENCE</scope>
    <source>
        <strain evidence="2">NBRC 108556</strain>
    </source>
</reference>
<evidence type="ECO:0000313" key="2">
    <source>
        <dbReference type="EMBL" id="GIE94547.1"/>
    </source>
</evidence>
<dbReference type="InterPro" id="IPR041485">
    <property type="entry name" value="TetR_C_36"/>
</dbReference>
<protein>
    <recommendedName>
        <fullName evidence="1">QsdR TetR regulatory C-terminal domain-containing protein</fullName>
    </recommendedName>
</protein>
<keyword evidence="3" id="KW-1185">Reference proteome</keyword>
<dbReference type="Gene3D" id="1.10.357.10">
    <property type="entry name" value="Tetracycline Repressor, domain 2"/>
    <property type="match status" value="1"/>
</dbReference>
<evidence type="ECO:0000259" key="1">
    <source>
        <dbReference type="Pfam" id="PF18598"/>
    </source>
</evidence>
<dbReference type="AlphaFoldDB" id="A0A919JW57"/>
<dbReference type="Pfam" id="PF18598">
    <property type="entry name" value="TetR_C_36"/>
    <property type="match status" value="1"/>
</dbReference>
<dbReference type="Proteomes" id="UP000636960">
    <property type="component" value="Unassembled WGS sequence"/>
</dbReference>
<dbReference type="SUPFAM" id="SSF46689">
    <property type="entry name" value="Homeodomain-like"/>
    <property type="match status" value="1"/>
</dbReference>